<dbReference type="Pfam" id="PF00849">
    <property type="entry name" value="PseudoU_synth_2"/>
    <property type="match status" value="1"/>
</dbReference>
<dbReference type="InterPro" id="IPR020103">
    <property type="entry name" value="PsdUridine_synth_cat_dom_sf"/>
</dbReference>
<accession>A0A5J5IHH3</accession>
<evidence type="ECO:0000256" key="1">
    <source>
        <dbReference type="ARBA" id="ARBA00008348"/>
    </source>
</evidence>
<organism evidence="5 6">
    <name type="scientific">Ginsengibacter hankyongi</name>
    <dbReference type="NCBI Taxonomy" id="2607284"/>
    <lineage>
        <taxon>Bacteria</taxon>
        <taxon>Pseudomonadati</taxon>
        <taxon>Bacteroidota</taxon>
        <taxon>Chitinophagia</taxon>
        <taxon>Chitinophagales</taxon>
        <taxon>Chitinophagaceae</taxon>
        <taxon>Ginsengibacter</taxon>
    </lineage>
</organism>
<dbReference type="InterPro" id="IPR006145">
    <property type="entry name" value="PsdUridine_synth_RsuA/RluA"/>
</dbReference>
<dbReference type="EC" id="5.4.99.-" evidence="3"/>
<evidence type="ECO:0000259" key="4">
    <source>
        <dbReference type="Pfam" id="PF00849"/>
    </source>
</evidence>
<dbReference type="InterPro" id="IPR050343">
    <property type="entry name" value="RsuA_PseudoU_synthase"/>
</dbReference>
<reference evidence="5 6" key="1">
    <citation type="submission" date="2019-09" db="EMBL/GenBank/DDBJ databases">
        <title>Draft genome sequence of Ginsengibacter sp. BR5-29.</title>
        <authorList>
            <person name="Im W.-T."/>
        </authorList>
    </citation>
    <scope>NUCLEOTIDE SEQUENCE [LARGE SCALE GENOMIC DNA]</scope>
    <source>
        <strain evidence="5 6">BR5-29</strain>
    </source>
</reference>
<evidence type="ECO:0000256" key="2">
    <source>
        <dbReference type="ARBA" id="ARBA00023235"/>
    </source>
</evidence>
<comment type="similarity">
    <text evidence="1 3">Belongs to the pseudouridine synthase RsuA family.</text>
</comment>
<dbReference type="Gene3D" id="3.30.70.1560">
    <property type="entry name" value="Alpha-L RNA-binding motif"/>
    <property type="match status" value="1"/>
</dbReference>
<evidence type="ECO:0000313" key="5">
    <source>
        <dbReference type="EMBL" id="KAA9039564.1"/>
    </source>
</evidence>
<dbReference type="GO" id="GO:0140098">
    <property type="term" value="F:catalytic activity, acting on RNA"/>
    <property type="evidence" value="ECO:0007669"/>
    <property type="project" value="UniProtKB-ARBA"/>
</dbReference>
<dbReference type="InterPro" id="IPR018496">
    <property type="entry name" value="PsdUridine_synth_RsuA/RluB_CS"/>
</dbReference>
<dbReference type="NCBIfam" id="TIGR00093">
    <property type="entry name" value="pseudouridine synthase"/>
    <property type="match status" value="1"/>
</dbReference>
<dbReference type="GO" id="GO:0003723">
    <property type="term" value="F:RNA binding"/>
    <property type="evidence" value="ECO:0007669"/>
    <property type="project" value="InterPro"/>
</dbReference>
<dbReference type="EMBL" id="VYQF01000002">
    <property type="protein sequence ID" value="KAA9039564.1"/>
    <property type="molecule type" value="Genomic_DNA"/>
</dbReference>
<dbReference type="Gene3D" id="3.30.70.580">
    <property type="entry name" value="Pseudouridine synthase I, catalytic domain, N-terminal subdomain"/>
    <property type="match status" value="1"/>
</dbReference>
<dbReference type="AlphaFoldDB" id="A0A5J5IHH3"/>
<dbReference type="GO" id="GO:0001522">
    <property type="term" value="P:pseudouridine synthesis"/>
    <property type="evidence" value="ECO:0007669"/>
    <property type="project" value="InterPro"/>
</dbReference>
<evidence type="ECO:0000256" key="3">
    <source>
        <dbReference type="RuleBase" id="RU003887"/>
    </source>
</evidence>
<evidence type="ECO:0000313" key="6">
    <source>
        <dbReference type="Proteomes" id="UP000326903"/>
    </source>
</evidence>
<dbReference type="InterPro" id="IPR042092">
    <property type="entry name" value="PsdUridine_s_RsuA/RluB/E/F_cat"/>
</dbReference>
<comment type="caution">
    <text evidence="5">The sequence shown here is derived from an EMBL/GenBank/DDBJ whole genome shotgun (WGS) entry which is preliminary data.</text>
</comment>
<dbReference type="GO" id="GO:0009982">
    <property type="term" value="F:pseudouridine synthase activity"/>
    <property type="evidence" value="ECO:0007669"/>
    <property type="project" value="InterPro"/>
</dbReference>
<sequence>MLLYKYFVVHKPFNVLSQFTTQDGKNTLKDFFDVPVNVYPVGRLDYDSEGLLILTDDKFLNDYLLNPLHKHEREYWVQVEGNITSEAIDQLIKGVTININGKMYDTKQCFAERISQPAGINERNPPIRYRKNIPESWLRLILTEGKNRQVRKMTAKVGFPTLRLIRYRIEKITITDLLPGEMKILSHTELYNLLQIKKDNPYVKINDRLWQGGTNGK</sequence>
<protein>
    <recommendedName>
        <fullName evidence="3">Pseudouridine synthase</fullName>
        <ecNumber evidence="3">5.4.99.-</ecNumber>
    </recommendedName>
</protein>
<dbReference type="InterPro" id="IPR000748">
    <property type="entry name" value="PsdUridine_synth_RsuA/RluB/E/F"/>
</dbReference>
<name>A0A5J5IHH3_9BACT</name>
<keyword evidence="6" id="KW-1185">Reference proteome</keyword>
<dbReference type="SUPFAM" id="SSF55120">
    <property type="entry name" value="Pseudouridine synthase"/>
    <property type="match status" value="1"/>
</dbReference>
<gene>
    <name evidence="5" type="ORF">FW778_12175</name>
</gene>
<dbReference type="InterPro" id="IPR020094">
    <property type="entry name" value="TruA/RsuA/RluB/E/F_N"/>
</dbReference>
<feature type="domain" description="Pseudouridine synthase RsuA/RluA-like" evidence="4">
    <location>
        <begin position="5"/>
        <end position="155"/>
    </location>
</feature>
<dbReference type="PROSITE" id="PS01149">
    <property type="entry name" value="PSI_RSU"/>
    <property type="match status" value="1"/>
</dbReference>
<dbReference type="PANTHER" id="PTHR47683">
    <property type="entry name" value="PSEUDOURIDINE SYNTHASE FAMILY PROTEIN-RELATED"/>
    <property type="match status" value="1"/>
</dbReference>
<keyword evidence="2 3" id="KW-0413">Isomerase</keyword>
<dbReference type="GO" id="GO:0006364">
    <property type="term" value="P:rRNA processing"/>
    <property type="evidence" value="ECO:0007669"/>
    <property type="project" value="UniProtKB-ARBA"/>
</dbReference>
<proteinExistence type="inferred from homology"/>
<dbReference type="PANTHER" id="PTHR47683:SF2">
    <property type="entry name" value="RNA-BINDING S4 DOMAIN-CONTAINING PROTEIN"/>
    <property type="match status" value="1"/>
</dbReference>
<dbReference type="Proteomes" id="UP000326903">
    <property type="component" value="Unassembled WGS sequence"/>
</dbReference>